<evidence type="ECO:0000313" key="3">
    <source>
        <dbReference type="EMBL" id="MBC9811447.1"/>
    </source>
</evidence>
<keyword evidence="1" id="KW-1133">Transmembrane helix</keyword>
<dbReference type="AlphaFoldDB" id="A0A8J6P4H0"/>
<evidence type="ECO:0000313" key="4">
    <source>
        <dbReference type="Proteomes" id="UP000652681"/>
    </source>
</evidence>
<accession>A0A8J6P4H0</accession>
<keyword evidence="3" id="KW-0378">Hydrolase</keyword>
<dbReference type="InterPro" id="IPR029058">
    <property type="entry name" value="AB_hydrolase_fold"/>
</dbReference>
<dbReference type="GO" id="GO:0016787">
    <property type="term" value="F:hydrolase activity"/>
    <property type="evidence" value="ECO:0007669"/>
    <property type="project" value="UniProtKB-KW"/>
</dbReference>
<keyword evidence="1" id="KW-0812">Transmembrane</keyword>
<dbReference type="SUPFAM" id="SSF53474">
    <property type="entry name" value="alpha/beta-Hydrolases"/>
    <property type="match status" value="1"/>
</dbReference>
<dbReference type="EMBL" id="JACVEL010000001">
    <property type="protein sequence ID" value="MBC9811447.1"/>
    <property type="molecule type" value="Genomic_DNA"/>
</dbReference>
<dbReference type="Proteomes" id="UP000652681">
    <property type="component" value="Unassembled WGS sequence"/>
</dbReference>
<feature type="domain" description="Alpha/beta hydrolase fold-5" evidence="2">
    <location>
        <begin position="67"/>
        <end position="228"/>
    </location>
</feature>
<keyword evidence="4" id="KW-1185">Reference proteome</keyword>
<name>A0A8J6P4H0_9FLAO</name>
<proteinExistence type="predicted"/>
<dbReference type="Gene3D" id="3.40.50.1820">
    <property type="entry name" value="alpha/beta hydrolase"/>
    <property type="match status" value="1"/>
</dbReference>
<protein>
    <submittedName>
        <fullName evidence="3">Alpha/beta hydrolase</fullName>
    </submittedName>
</protein>
<comment type="caution">
    <text evidence="3">The sequence shown here is derived from an EMBL/GenBank/DDBJ whole genome shotgun (WGS) entry which is preliminary data.</text>
</comment>
<keyword evidence="1" id="KW-0472">Membrane</keyword>
<dbReference type="Pfam" id="PF12695">
    <property type="entry name" value="Abhydrolase_5"/>
    <property type="match status" value="1"/>
</dbReference>
<dbReference type="RefSeq" id="WP_216713466.1">
    <property type="nucleotide sequence ID" value="NZ_JACVEL010000001.1"/>
</dbReference>
<dbReference type="InterPro" id="IPR029059">
    <property type="entry name" value="AB_hydrolase_5"/>
</dbReference>
<sequence>MKKWTKRKIFKFIWFSAVIIFFAWNWSTFQSRNLPKDTFENSNKVTVLKSKDLITFQADTSSDNLNIIFFQGGLTDPKAYAPLCRKLAENGFTCHLIKMNWRMPQYDYKKTLKLFKLDSGNYVIGGHSQGGKMAAQIVYENPTLFKGLFLLGTSHPRDIDLSSLLIPTMKIYAEKDGLASVSEVLENKNKLPKNSKLILLKGGNHSQFGYLGKLLMDNSSDISLEEQQRQTVQYILEFLNDNKNGI</sequence>
<evidence type="ECO:0000256" key="1">
    <source>
        <dbReference type="SAM" id="Phobius"/>
    </source>
</evidence>
<organism evidence="3 4">
    <name type="scientific">Taishania pollutisoli</name>
    <dbReference type="NCBI Taxonomy" id="2766479"/>
    <lineage>
        <taxon>Bacteria</taxon>
        <taxon>Pseudomonadati</taxon>
        <taxon>Bacteroidota</taxon>
        <taxon>Flavobacteriia</taxon>
        <taxon>Flavobacteriales</taxon>
        <taxon>Crocinitomicaceae</taxon>
        <taxon>Taishania</taxon>
    </lineage>
</organism>
<feature type="transmembrane region" description="Helical" evidence="1">
    <location>
        <begin position="12"/>
        <end position="29"/>
    </location>
</feature>
<reference evidence="3" key="1">
    <citation type="submission" date="2020-09" db="EMBL/GenBank/DDBJ databases">
        <title>Taishania pollutisoli gen. nov., sp. nov., Isolated from Tetrabromobisphenol A-Contaminated Soil.</title>
        <authorList>
            <person name="Chen Q."/>
        </authorList>
    </citation>
    <scope>NUCLEOTIDE SEQUENCE</scope>
    <source>
        <strain evidence="3">CZZ-1</strain>
    </source>
</reference>
<gene>
    <name evidence="3" type="ORF">H9Y05_03060</name>
</gene>
<evidence type="ECO:0000259" key="2">
    <source>
        <dbReference type="Pfam" id="PF12695"/>
    </source>
</evidence>